<gene>
    <name evidence="2" type="ORF">C4D60_Mb10t11200</name>
</gene>
<feature type="region of interest" description="Disordered" evidence="1">
    <location>
        <begin position="40"/>
        <end position="88"/>
    </location>
</feature>
<keyword evidence="3" id="KW-1185">Reference proteome</keyword>
<organism evidence="2 3">
    <name type="scientific">Musa balbisiana</name>
    <name type="common">Banana</name>
    <dbReference type="NCBI Taxonomy" id="52838"/>
    <lineage>
        <taxon>Eukaryota</taxon>
        <taxon>Viridiplantae</taxon>
        <taxon>Streptophyta</taxon>
        <taxon>Embryophyta</taxon>
        <taxon>Tracheophyta</taxon>
        <taxon>Spermatophyta</taxon>
        <taxon>Magnoliopsida</taxon>
        <taxon>Liliopsida</taxon>
        <taxon>Zingiberales</taxon>
        <taxon>Musaceae</taxon>
        <taxon>Musa</taxon>
    </lineage>
</organism>
<dbReference type="EMBL" id="PYDT01000008">
    <property type="protein sequence ID" value="THU53133.1"/>
    <property type="molecule type" value="Genomic_DNA"/>
</dbReference>
<dbReference type="AlphaFoldDB" id="A0A4S8IWD4"/>
<sequence>MPKVLGTGTVNFRRHQAAEYPVEDRRYQLAEDRPWRGLFTRSPPWAGEAGLRDRASGVGPRPKDGSVTQGHDPGSEPVWSLIESTGMI</sequence>
<proteinExistence type="predicted"/>
<evidence type="ECO:0000313" key="3">
    <source>
        <dbReference type="Proteomes" id="UP000317650"/>
    </source>
</evidence>
<evidence type="ECO:0000313" key="2">
    <source>
        <dbReference type="EMBL" id="THU53133.1"/>
    </source>
</evidence>
<protein>
    <submittedName>
        <fullName evidence="2">Uncharacterized protein</fullName>
    </submittedName>
</protein>
<name>A0A4S8IWD4_MUSBA</name>
<dbReference type="Proteomes" id="UP000317650">
    <property type="component" value="Chromosome 10"/>
</dbReference>
<accession>A0A4S8IWD4</accession>
<comment type="caution">
    <text evidence="2">The sequence shown here is derived from an EMBL/GenBank/DDBJ whole genome shotgun (WGS) entry which is preliminary data.</text>
</comment>
<evidence type="ECO:0000256" key="1">
    <source>
        <dbReference type="SAM" id="MobiDB-lite"/>
    </source>
</evidence>
<reference evidence="2 3" key="1">
    <citation type="journal article" date="2019" name="Nat. Plants">
        <title>Genome sequencing of Musa balbisiana reveals subgenome evolution and function divergence in polyploid bananas.</title>
        <authorList>
            <person name="Yao X."/>
        </authorList>
    </citation>
    <scope>NUCLEOTIDE SEQUENCE [LARGE SCALE GENOMIC DNA]</scope>
    <source>
        <strain evidence="3">cv. DH-PKW</strain>
        <tissue evidence="2">Leaves</tissue>
    </source>
</reference>